<dbReference type="Proteomes" id="UP001370590">
    <property type="component" value="Unassembled WGS sequence"/>
</dbReference>
<dbReference type="SUPFAM" id="SSF55120">
    <property type="entry name" value="Pseudouridine synthase"/>
    <property type="match status" value="1"/>
</dbReference>
<comment type="catalytic activity">
    <reaction evidence="1 3">
        <text>a uridine in RNA = a pseudouridine in RNA</text>
        <dbReference type="Rhea" id="RHEA:48348"/>
        <dbReference type="Rhea" id="RHEA-COMP:12068"/>
        <dbReference type="Rhea" id="RHEA-COMP:12069"/>
        <dbReference type="ChEBI" id="CHEBI:65314"/>
        <dbReference type="ChEBI" id="CHEBI:65315"/>
    </reaction>
</comment>
<dbReference type="EMBL" id="JAWMWH010000001">
    <property type="protein sequence ID" value="MEJ6400806.1"/>
    <property type="molecule type" value="Genomic_DNA"/>
</dbReference>
<keyword evidence="6" id="KW-1185">Reference proteome</keyword>
<comment type="similarity">
    <text evidence="2 3">Belongs to the pseudouridine synthase RluA family.</text>
</comment>
<dbReference type="InterPro" id="IPR006145">
    <property type="entry name" value="PsdUridine_synth_RsuA/RluA"/>
</dbReference>
<dbReference type="Pfam" id="PF00849">
    <property type="entry name" value="PseudoU_synth_2"/>
    <property type="match status" value="1"/>
</dbReference>
<dbReference type="InterPro" id="IPR006225">
    <property type="entry name" value="PsdUridine_synth_RluC/D"/>
</dbReference>
<sequence>MTKFNWRYSGNGPQRVRTFLMAHGVTRTLLKKIKFHDGRIMVNGKDQLANYMLSPDDLLTLVLPPEPNNDHVEASFAPIQIVYEDEHFLVVNKPPFLATVPNHNHADDTLVNRVKGYYLSRHYQNLKIHVVTRLDKDTSGMVIFAKHHLAHSVLDKQLKDHSIVKMYLTIVKGTFPFQHGEIDLPIGRADDSFVKRCVRDDGKPSRTEFWVLNANNDYSLLKVRLHTGRTHQIRVHLSALKRPLIGDWLYNPTNHDLNRQALHCYYLKFYNPFTNQEVICKSPLPDDMQAVIWQKI</sequence>
<evidence type="ECO:0000259" key="4">
    <source>
        <dbReference type="Pfam" id="PF00849"/>
    </source>
</evidence>
<evidence type="ECO:0000256" key="2">
    <source>
        <dbReference type="ARBA" id="ARBA00010876"/>
    </source>
</evidence>
<feature type="domain" description="Pseudouridine synthase RsuA/RluA-like" evidence="4">
    <location>
        <begin position="87"/>
        <end position="239"/>
    </location>
</feature>
<evidence type="ECO:0000313" key="6">
    <source>
        <dbReference type="Proteomes" id="UP001370590"/>
    </source>
</evidence>
<comment type="function">
    <text evidence="3">Responsible for synthesis of pseudouridine from uracil.</text>
</comment>
<evidence type="ECO:0000313" key="5">
    <source>
        <dbReference type="EMBL" id="MEJ6400806.1"/>
    </source>
</evidence>
<dbReference type="PANTHER" id="PTHR21600:SF35">
    <property type="entry name" value="PSEUDOURIDINE SYNTHASE"/>
    <property type="match status" value="1"/>
</dbReference>
<evidence type="ECO:0000256" key="1">
    <source>
        <dbReference type="ARBA" id="ARBA00000073"/>
    </source>
</evidence>
<name>A0ABU8SLL8_9LACO</name>
<accession>A0ABU8SLL8</accession>
<reference evidence="5 6" key="1">
    <citation type="submission" date="2023-10" db="EMBL/GenBank/DDBJ databases">
        <title>Nicoliella lavandulae sp. nov. isolated from Lavandula angustifolia flowers.</title>
        <authorList>
            <person name="Alcantara C."/>
            <person name="Zuniga M."/>
            <person name="Landete J.M."/>
            <person name="Monedero V."/>
        </authorList>
    </citation>
    <scope>NUCLEOTIDE SEQUENCE [LARGE SCALE GENOMIC DNA]</scope>
    <source>
        <strain evidence="5 6">Es01</strain>
    </source>
</reference>
<dbReference type="PANTHER" id="PTHR21600">
    <property type="entry name" value="MITOCHONDRIAL RNA PSEUDOURIDINE SYNTHASE"/>
    <property type="match status" value="1"/>
</dbReference>
<protein>
    <recommendedName>
        <fullName evidence="3">Pseudouridine synthase</fullName>
        <ecNumber evidence="3">5.4.99.-</ecNumber>
    </recommendedName>
</protein>
<proteinExistence type="inferred from homology"/>
<dbReference type="Gene3D" id="3.30.2350.10">
    <property type="entry name" value="Pseudouridine synthase"/>
    <property type="match status" value="1"/>
</dbReference>
<keyword evidence="3 5" id="KW-0413">Isomerase</keyword>
<dbReference type="NCBIfam" id="TIGR00005">
    <property type="entry name" value="rluA_subfam"/>
    <property type="match status" value="1"/>
</dbReference>
<evidence type="ECO:0000256" key="3">
    <source>
        <dbReference type="RuleBase" id="RU362028"/>
    </source>
</evidence>
<dbReference type="InterPro" id="IPR020103">
    <property type="entry name" value="PsdUridine_synth_cat_dom_sf"/>
</dbReference>
<gene>
    <name evidence="5" type="ORF">R4146_06475</name>
</gene>
<dbReference type="EC" id="5.4.99.-" evidence="3"/>
<dbReference type="InterPro" id="IPR050188">
    <property type="entry name" value="RluA_PseudoU_synthase"/>
</dbReference>
<dbReference type="CDD" id="cd02869">
    <property type="entry name" value="PseudoU_synth_RluA_like"/>
    <property type="match status" value="1"/>
</dbReference>
<organism evidence="5 6">
    <name type="scientific">Nicoliella lavandulae</name>
    <dbReference type="NCBI Taxonomy" id="3082954"/>
    <lineage>
        <taxon>Bacteria</taxon>
        <taxon>Bacillati</taxon>
        <taxon>Bacillota</taxon>
        <taxon>Bacilli</taxon>
        <taxon>Lactobacillales</taxon>
        <taxon>Lactobacillaceae</taxon>
        <taxon>Nicoliella</taxon>
    </lineage>
</organism>
<dbReference type="RefSeq" id="WP_339960605.1">
    <property type="nucleotide sequence ID" value="NZ_JAWMWH010000001.1"/>
</dbReference>
<comment type="caution">
    <text evidence="5">The sequence shown here is derived from an EMBL/GenBank/DDBJ whole genome shotgun (WGS) entry which is preliminary data.</text>
</comment>
<dbReference type="GO" id="GO:0016853">
    <property type="term" value="F:isomerase activity"/>
    <property type="evidence" value="ECO:0007669"/>
    <property type="project" value="UniProtKB-KW"/>
</dbReference>